<feature type="domain" description="Core shell protein Gag P30" evidence="3">
    <location>
        <begin position="124"/>
        <end position="316"/>
    </location>
</feature>
<dbReference type="GeneID" id="123392916"/>
<feature type="compositionally biased region" description="Pro residues" evidence="1">
    <location>
        <begin position="51"/>
        <end position="60"/>
    </location>
</feature>
<reference evidence="5" key="1">
    <citation type="submission" date="2025-08" db="UniProtKB">
        <authorList>
            <consortium name="RefSeq"/>
        </authorList>
    </citation>
    <scope>IDENTIFICATION</scope>
    <source>
        <tissue evidence="5">Brain</tissue>
    </source>
</reference>
<evidence type="ECO:0000256" key="1">
    <source>
        <dbReference type="SAM" id="MobiDB-lite"/>
    </source>
</evidence>
<evidence type="ECO:0000259" key="3">
    <source>
        <dbReference type="Pfam" id="PF02093"/>
    </source>
</evidence>
<dbReference type="Pfam" id="PF02093">
    <property type="entry name" value="Gag_p30"/>
    <property type="match status" value="1"/>
</dbReference>
<dbReference type="GO" id="GO:0019068">
    <property type="term" value="P:virion assembly"/>
    <property type="evidence" value="ECO:0007669"/>
    <property type="project" value="InterPro"/>
</dbReference>
<dbReference type="InterPro" id="IPR008919">
    <property type="entry name" value="Retrov_capsid_N"/>
</dbReference>
<feature type="compositionally biased region" description="Basic and acidic residues" evidence="1">
    <location>
        <begin position="87"/>
        <end position="96"/>
    </location>
</feature>
<organism evidence="4 5">
    <name type="scientific">Mustela putorius furo</name>
    <name type="common">European domestic ferret</name>
    <name type="synonym">Mustela furo</name>
    <dbReference type="NCBI Taxonomy" id="9669"/>
    <lineage>
        <taxon>Eukaryota</taxon>
        <taxon>Metazoa</taxon>
        <taxon>Chordata</taxon>
        <taxon>Craniata</taxon>
        <taxon>Vertebrata</taxon>
        <taxon>Euteleostomi</taxon>
        <taxon>Mammalia</taxon>
        <taxon>Eutheria</taxon>
        <taxon>Laurasiatheria</taxon>
        <taxon>Carnivora</taxon>
        <taxon>Caniformia</taxon>
        <taxon>Musteloidea</taxon>
        <taxon>Mustelidae</taxon>
        <taxon>Mustelinae</taxon>
        <taxon>Mustela</taxon>
    </lineage>
</organism>
<dbReference type="PANTHER" id="PTHR33166">
    <property type="entry name" value="GAG_P30 DOMAIN-CONTAINING PROTEIN"/>
    <property type="match status" value="1"/>
</dbReference>
<keyword evidence="4" id="KW-1185">Reference proteome</keyword>
<sequence length="316" mass="35919">MSCQSSQTPYFFRLIPVIGDSASSRRPKPKRFLPPDDSPLIDLLTEEPSHQSPPPPPPSQTPNSSESEEEPDNLPEERRPSPSPMAERLRSRKEPAQEGSSKLLPLRQGGGPGNQLQYWPFSASDFYNWKSHNPSFSQDPVALTTLIESILSTHQPTWDDCQQLLQTLLTTEERQKVFLEARKKVLGDDGRLTQLPNVIDATFPLTRPDWDFNTAEGRTHLNLYCQLLIAGLHNAGHHPTNLAQVRQVTQGSEESPTAFLERLEEAYRRYTPFDPDSQEQRGNVSMAFIWQSVPDIRNKLQRLENLQDFSLQDLLK</sequence>
<evidence type="ECO:0000313" key="5">
    <source>
        <dbReference type="RefSeq" id="XP_044939082.1"/>
    </source>
</evidence>
<dbReference type="Proteomes" id="UP000000715">
    <property type="component" value="Unplaced"/>
</dbReference>
<dbReference type="AlphaFoldDB" id="A0A8U0S9U1"/>
<proteinExistence type="predicted"/>
<evidence type="ECO:0000259" key="2">
    <source>
        <dbReference type="Pfam" id="PF01141"/>
    </source>
</evidence>
<protein>
    <submittedName>
        <fullName evidence="5">LOW QUALITY PROTEIN: uncharacterized protein LOC123392916</fullName>
    </submittedName>
</protein>
<dbReference type="InterPro" id="IPR003036">
    <property type="entry name" value="Gag_P30"/>
</dbReference>
<dbReference type="OrthoDB" id="9049599at2759"/>
<dbReference type="InterPro" id="IPR002079">
    <property type="entry name" value="Gag_p12"/>
</dbReference>
<name>A0A8U0S9U1_MUSPF</name>
<dbReference type="Pfam" id="PF01141">
    <property type="entry name" value="Gag_p12"/>
    <property type="match status" value="1"/>
</dbReference>
<accession>A0A8U0S9U1</accession>
<dbReference type="InterPro" id="IPR050462">
    <property type="entry name" value="Retroviral_Gag-Pol_poly"/>
</dbReference>
<feature type="domain" description="Gag polyprotein inner coat protein p12" evidence="2">
    <location>
        <begin position="17"/>
        <end position="98"/>
    </location>
</feature>
<dbReference type="RefSeq" id="XP_044939082.1">
    <property type="nucleotide sequence ID" value="XM_045083147.1"/>
</dbReference>
<dbReference type="SUPFAM" id="SSF47943">
    <property type="entry name" value="Retrovirus capsid protein, N-terminal core domain"/>
    <property type="match status" value="1"/>
</dbReference>
<gene>
    <name evidence="5" type="primary">LOC123392916</name>
</gene>
<feature type="region of interest" description="Disordered" evidence="1">
    <location>
        <begin position="1"/>
        <end position="112"/>
    </location>
</feature>
<evidence type="ECO:0000313" key="4">
    <source>
        <dbReference type="Proteomes" id="UP000000715"/>
    </source>
</evidence>
<dbReference type="Gene3D" id="1.10.375.10">
    <property type="entry name" value="Human Immunodeficiency Virus Type 1 Capsid Protein"/>
    <property type="match status" value="1"/>
</dbReference>